<proteinExistence type="predicted"/>
<organism evidence="2 3">
    <name type="scientific">Linum tenue</name>
    <dbReference type="NCBI Taxonomy" id="586396"/>
    <lineage>
        <taxon>Eukaryota</taxon>
        <taxon>Viridiplantae</taxon>
        <taxon>Streptophyta</taxon>
        <taxon>Embryophyta</taxon>
        <taxon>Tracheophyta</taxon>
        <taxon>Spermatophyta</taxon>
        <taxon>Magnoliopsida</taxon>
        <taxon>eudicotyledons</taxon>
        <taxon>Gunneridae</taxon>
        <taxon>Pentapetalae</taxon>
        <taxon>rosids</taxon>
        <taxon>fabids</taxon>
        <taxon>Malpighiales</taxon>
        <taxon>Linaceae</taxon>
        <taxon>Linum</taxon>
    </lineage>
</organism>
<evidence type="ECO:0000313" key="2">
    <source>
        <dbReference type="EMBL" id="CAI0551411.1"/>
    </source>
</evidence>
<keyword evidence="3" id="KW-1185">Reference proteome</keyword>
<evidence type="ECO:0000256" key="1">
    <source>
        <dbReference type="SAM" id="MobiDB-lite"/>
    </source>
</evidence>
<gene>
    <name evidence="2" type="ORF">LITE_LOCUS45957</name>
</gene>
<dbReference type="EMBL" id="CAMGYJ010000010">
    <property type="protein sequence ID" value="CAI0551411.1"/>
    <property type="molecule type" value="Genomic_DNA"/>
</dbReference>
<protein>
    <submittedName>
        <fullName evidence="2">Uncharacterized protein</fullName>
    </submittedName>
</protein>
<accession>A0AAV0R2A8</accession>
<dbReference type="Proteomes" id="UP001154282">
    <property type="component" value="Unassembled WGS sequence"/>
</dbReference>
<feature type="region of interest" description="Disordered" evidence="1">
    <location>
        <begin position="231"/>
        <end position="265"/>
    </location>
</feature>
<reference evidence="2" key="1">
    <citation type="submission" date="2022-08" db="EMBL/GenBank/DDBJ databases">
        <authorList>
            <person name="Gutierrez-Valencia J."/>
        </authorList>
    </citation>
    <scope>NUCLEOTIDE SEQUENCE</scope>
</reference>
<comment type="caution">
    <text evidence="2">The sequence shown here is derived from an EMBL/GenBank/DDBJ whole genome shotgun (WGS) entry which is preliminary data.</text>
</comment>
<sequence length="292" mass="31879">MSTPDLYRCRLCSVLPAVENETSRSAAGFAVYPGFSVLRNVIKSDEEAKVSLPLSRVYPKFCPLLTIRFRPGRPLDALAGRLLSPVPYLLLNGVNRCGLGDSAGGTHGKIESNCPVLSGKNFTYILKFNDQIGDFLYFPSPGFYKVLKEIIKEDIRAQIPAGGHAHPYAIPLSFSKFPGLRRSSHTPPHLLAHATNHESYCPSLLHSRLRSALADERDVVALGQGHVLVADEHSDDGEFENREENEVGDDGGDEQGTTTAAPRFSPPFSWLFASSPLPAPTFPPMYAFLPTG</sequence>
<evidence type="ECO:0000313" key="3">
    <source>
        <dbReference type="Proteomes" id="UP001154282"/>
    </source>
</evidence>
<dbReference type="AlphaFoldDB" id="A0AAV0R2A8"/>
<name>A0AAV0R2A8_9ROSI</name>